<dbReference type="AlphaFoldDB" id="A0A916XRN7"/>
<gene>
    <name evidence="1" type="ORF">GCM10011396_50120</name>
</gene>
<evidence type="ECO:0000313" key="1">
    <source>
        <dbReference type="EMBL" id="GGC96672.1"/>
    </source>
</evidence>
<accession>A0A916XRN7</accession>
<organism evidence="1 2">
    <name type="scientific">Undibacterium terreum</name>
    <dbReference type="NCBI Taxonomy" id="1224302"/>
    <lineage>
        <taxon>Bacteria</taxon>
        <taxon>Pseudomonadati</taxon>
        <taxon>Pseudomonadota</taxon>
        <taxon>Betaproteobacteria</taxon>
        <taxon>Burkholderiales</taxon>
        <taxon>Oxalobacteraceae</taxon>
        <taxon>Undibacterium</taxon>
    </lineage>
</organism>
<sequence>MSSEFTENKQQEWNPDWVDRVPSDFPIPAPASGTVGGFQAKVLMIEYKGKYYLKGSTPRDRWERWDVCEDMAQQLKEKCLESKAGKRAHLPEVDILDQYFDRLLKTNWTSPEEARWITQRIAGLLSWPVPESANTHQVPASRQSGEADSL</sequence>
<reference evidence="1" key="2">
    <citation type="submission" date="2020-09" db="EMBL/GenBank/DDBJ databases">
        <authorList>
            <person name="Sun Q."/>
            <person name="Zhou Y."/>
        </authorList>
    </citation>
    <scope>NUCLEOTIDE SEQUENCE</scope>
    <source>
        <strain evidence="1">CGMCC 1.10998</strain>
    </source>
</reference>
<protein>
    <submittedName>
        <fullName evidence="1">Uncharacterized protein</fullName>
    </submittedName>
</protein>
<name>A0A916XRN7_9BURK</name>
<dbReference type="RefSeq" id="WP_188568907.1">
    <property type="nucleotide sequence ID" value="NZ_BMED01000007.1"/>
</dbReference>
<comment type="caution">
    <text evidence="1">The sequence shown here is derived from an EMBL/GenBank/DDBJ whole genome shotgun (WGS) entry which is preliminary data.</text>
</comment>
<reference evidence="1" key="1">
    <citation type="journal article" date="2014" name="Int. J. Syst. Evol. Microbiol.">
        <title>Complete genome sequence of Corynebacterium casei LMG S-19264T (=DSM 44701T), isolated from a smear-ripened cheese.</title>
        <authorList>
            <consortium name="US DOE Joint Genome Institute (JGI-PGF)"/>
            <person name="Walter F."/>
            <person name="Albersmeier A."/>
            <person name="Kalinowski J."/>
            <person name="Ruckert C."/>
        </authorList>
    </citation>
    <scope>NUCLEOTIDE SEQUENCE</scope>
    <source>
        <strain evidence="1">CGMCC 1.10998</strain>
    </source>
</reference>
<keyword evidence="2" id="KW-1185">Reference proteome</keyword>
<proteinExistence type="predicted"/>
<evidence type="ECO:0000313" key="2">
    <source>
        <dbReference type="Proteomes" id="UP000637423"/>
    </source>
</evidence>
<dbReference type="Proteomes" id="UP000637423">
    <property type="component" value="Unassembled WGS sequence"/>
</dbReference>
<dbReference type="EMBL" id="BMED01000007">
    <property type="protein sequence ID" value="GGC96672.1"/>
    <property type="molecule type" value="Genomic_DNA"/>
</dbReference>